<organism evidence="3 4">
    <name type="scientific">Drosophila busckii</name>
    <name type="common">Fruit fly</name>
    <dbReference type="NCBI Taxonomy" id="30019"/>
    <lineage>
        <taxon>Eukaryota</taxon>
        <taxon>Metazoa</taxon>
        <taxon>Ecdysozoa</taxon>
        <taxon>Arthropoda</taxon>
        <taxon>Hexapoda</taxon>
        <taxon>Insecta</taxon>
        <taxon>Pterygota</taxon>
        <taxon>Neoptera</taxon>
        <taxon>Endopterygota</taxon>
        <taxon>Diptera</taxon>
        <taxon>Brachycera</taxon>
        <taxon>Muscomorpha</taxon>
        <taxon>Ephydroidea</taxon>
        <taxon>Drosophilidae</taxon>
        <taxon>Drosophila</taxon>
    </lineage>
</organism>
<feature type="transmembrane region" description="Helical" evidence="2">
    <location>
        <begin position="93"/>
        <end position="111"/>
    </location>
</feature>
<feature type="compositionally biased region" description="Basic and acidic residues" evidence="1">
    <location>
        <begin position="170"/>
        <end position="179"/>
    </location>
</feature>
<keyword evidence="2" id="KW-0812">Transmembrane</keyword>
<feature type="compositionally biased region" description="Basic residues" evidence="1">
    <location>
        <begin position="201"/>
        <end position="212"/>
    </location>
</feature>
<keyword evidence="4" id="KW-1185">Reference proteome</keyword>
<dbReference type="OMA" id="AVYHACV"/>
<dbReference type="AlphaFoldDB" id="A0A0M4EVI4"/>
<gene>
    <name evidence="3" type="ORF">Dbus_chrXg1141</name>
</gene>
<protein>
    <submittedName>
        <fullName evidence="3">CG32599</fullName>
    </submittedName>
</protein>
<sequence length="303" mass="33612">TTTAAPATASTSSPLKYAPKITVTNTDPNGTATTTKTKPAIAKTKAICEPKSPDMTLARKSLTSMSDEEIIQENLKELMDIKSREERKANGRLVAVIVAFLVIFMTIYHAWMRNTKTKGLTGVLVPAGIMLSYGAWVVLLAKRDKRRAQFDQRIEEVVLKNKSELGEKHMRLKQEEQRESSSASSSLQIVNELTAHPEQRKKQRRNKQRHRAAAAAGTSLTADVQVHQNTVKRPSFRQKLFGQTIAHVKLVEAQCDSEDSHGSSAGSPSTKDAAQRELKDKRKRLQRLDTLAMPQVVRMSSAP</sequence>
<keyword evidence="2" id="KW-0472">Membrane</keyword>
<dbReference type="Proteomes" id="UP000494163">
    <property type="component" value="Chromosome X"/>
</dbReference>
<evidence type="ECO:0000313" key="4">
    <source>
        <dbReference type="Proteomes" id="UP000494163"/>
    </source>
</evidence>
<evidence type="ECO:0000256" key="2">
    <source>
        <dbReference type="SAM" id="Phobius"/>
    </source>
</evidence>
<reference evidence="3 4" key="1">
    <citation type="submission" date="2015-08" db="EMBL/GenBank/DDBJ databases">
        <title>Ancestral chromatin configuration constrains chromatin evolution on differentiating sex chromosomes in Drosophila.</title>
        <authorList>
            <person name="Zhou Q."/>
            <person name="Bachtrog D."/>
        </authorList>
    </citation>
    <scope>NUCLEOTIDE SEQUENCE [LARGE SCALE GENOMIC DNA]</scope>
    <source>
        <tissue evidence="3">Whole larvae</tissue>
    </source>
</reference>
<name>A0A0M4EVI4_DROBS</name>
<feature type="region of interest" description="Disordered" evidence="1">
    <location>
        <begin position="170"/>
        <end position="221"/>
    </location>
</feature>
<feature type="non-terminal residue" evidence="3">
    <location>
        <position position="1"/>
    </location>
</feature>
<dbReference type="STRING" id="30019.A0A0M4EVI4"/>
<evidence type="ECO:0000313" key="3">
    <source>
        <dbReference type="EMBL" id="ALC49285.1"/>
    </source>
</evidence>
<feature type="transmembrane region" description="Helical" evidence="2">
    <location>
        <begin position="123"/>
        <end position="141"/>
    </location>
</feature>
<keyword evidence="2" id="KW-1133">Transmembrane helix</keyword>
<feature type="region of interest" description="Disordered" evidence="1">
    <location>
        <begin position="255"/>
        <end position="303"/>
    </location>
</feature>
<feature type="compositionally biased region" description="Polar residues" evidence="1">
    <location>
        <begin position="262"/>
        <end position="272"/>
    </location>
</feature>
<evidence type="ECO:0000256" key="1">
    <source>
        <dbReference type="SAM" id="MobiDB-lite"/>
    </source>
</evidence>
<dbReference type="OrthoDB" id="6737830at2759"/>
<dbReference type="EMBL" id="CP012528">
    <property type="protein sequence ID" value="ALC49285.1"/>
    <property type="molecule type" value="Genomic_DNA"/>
</dbReference>
<proteinExistence type="predicted"/>
<accession>A0A0M4EVI4</accession>